<dbReference type="EMBL" id="JPWI01000016">
    <property type="protein sequence ID" value="RCK42980.1"/>
    <property type="molecule type" value="Genomic_DNA"/>
</dbReference>
<comment type="caution">
    <text evidence="3">The sequence shown here is derived from an EMBL/GenBank/DDBJ whole genome shotgun (WGS) entry which is preliminary data.</text>
</comment>
<gene>
    <name evidence="3" type="ORF">TH30_19940</name>
</gene>
<dbReference type="GO" id="GO:0016829">
    <property type="term" value="F:lyase activity"/>
    <property type="evidence" value="ECO:0007669"/>
    <property type="project" value="UniProtKB-KW"/>
</dbReference>
<evidence type="ECO:0000313" key="4">
    <source>
        <dbReference type="Proteomes" id="UP000252255"/>
    </source>
</evidence>
<proteinExistence type="predicted"/>
<feature type="domain" description="SAF" evidence="2">
    <location>
        <begin position="12"/>
        <end position="83"/>
    </location>
</feature>
<dbReference type="PANTHER" id="PTHR30536:SF5">
    <property type="entry name" value="ALTRONATE DEHYDRATASE"/>
    <property type="match status" value="1"/>
</dbReference>
<name>A0A367WQT2_9PROT</name>
<dbReference type="Proteomes" id="UP000252255">
    <property type="component" value="Unassembled WGS sequence"/>
</dbReference>
<dbReference type="CDD" id="cd11613">
    <property type="entry name" value="SAF_AH_GD"/>
    <property type="match status" value="1"/>
</dbReference>
<protein>
    <recommendedName>
        <fullName evidence="2">SAF domain-containing protein</fullName>
    </recommendedName>
</protein>
<evidence type="ECO:0000259" key="2">
    <source>
        <dbReference type="SMART" id="SM00858"/>
    </source>
</evidence>
<evidence type="ECO:0000313" key="3">
    <source>
        <dbReference type="EMBL" id="RCK42980.1"/>
    </source>
</evidence>
<organism evidence="3 4">
    <name type="scientific">Thalassospira profundimaris</name>
    <dbReference type="NCBI Taxonomy" id="502049"/>
    <lineage>
        <taxon>Bacteria</taxon>
        <taxon>Pseudomonadati</taxon>
        <taxon>Pseudomonadota</taxon>
        <taxon>Alphaproteobacteria</taxon>
        <taxon>Rhodospirillales</taxon>
        <taxon>Thalassospiraceae</taxon>
        <taxon>Thalassospira</taxon>
    </lineage>
</organism>
<dbReference type="Gene3D" id="2.30.130.110">
    <property type="match status" value="1"/>
</dbReference>
<dbReference type="PANTHER" id="PTHR30536">
    <property type="entry name" value="ALTRONATE/GALACTARATE DEHYDRATASE"/>
    <property type="match status" value="1"/>
</dbReference>
<dbReference type="OrthoDB" id="9804574at2"/>
<reference evidence="3 4" key="1">
    <citation type="submission" date="2014-07" db="EMBL/GenBank/DDBJ databases">
        <title>Draft genome sequence of Thalassospira profundimaris PR54-5.</title>
        <authorList>
            <person name="Lai Q."/>
            <person name="Shao Z."/>
        </authorList>
    </citation>
    <scope>NUCLEOTIDE SEQUENCE [LARGE SCALE GENOMIC DNA]</scope>
    <source>
        <strain evidence="3 4">PR54-5</strain>
    </source>
</reference>
<dbReference type="InterPro" id="IPR052172">
    <property type="entry name" value="UxaA_altronate/galactarate_dh"/>
</dbReference>
<dbReference type="AlphaFoldDB" id="A0A367WQT2"/>
<evidence type="ECO:0000256" key="1">
    <source>
        <dbReference type="ARBA" id="ARBA00023239"/>
    </source>
</evidence>
<dbReference type="RefSeq" id="WP_114099738.1">
    <property type="nucleotide sequence ID" value="NZ_JPWI01000016.1"/>
</dbReference>
<accession>A0A367WQT2</accession>
<dbReference type="InterPro" id="IPR013974">
    <property type="entry name" value="SAF"/>
</dbReference>
<keyword evidence="1" id="KW-0456">Lyase</keyword>
<dbReference type="InterPro" id="IPR044144">
    <property type="entry name" value="SAF_UxaA/GarD"/>
</dbReference>
<dbReference type="SMART" id="SM00858">
    <property type="entry name" value="SAF"/>
    <property type="match status" value="1"/>
</dbReference>
<dbReference type="Pfam" id="PF08666">
    <property type="entry name" value="SAF"/>
    <property type="match status" value="1"/>
</dbReference>
<sequence>MTGPFLHLHPDDNVLVARASAPVGTEVKLASSTATLTQTIPLAHKIAYRDIVAGERILKYGMPIGIATEAIAAGAHVHIHNIRSAYTPTHALQDANGQSPETSK</sequence>
<dbReference type="GO" id="GO:0019698">
    <property type="term" value="P:D-galacturonate catabolic process"/>
    <property type="evidence" value="ECO:0007669"/>
    <property type="project" value="TreeGrafter"/>
</dbReference>